<evidence type="ECO:0000256" key="2">
    <source>
        <dbReference type="ARBA" id="ARBA00005417"/>
    </source>
</evidence>
<keyword evidence="9" id="KW-0080">Bacteriocin transport</keyword>
<dbReference type="InterPro" id="IPR039421">
    <property type="entry name" value="Type_1_exporter"/>
</dbReference>
<feature type="transmembrane region" description="Helical" evidence="10">
    <location>
        <begin position="158"/>
        <end position="185"/>
    </location>
</feature>
<keyword evidence="8 10" id="KW-0472">Membrane</keyword>
<evidence type="ECO:0000256" key="1">
    <source>
        <dbReference type="ARBA" id="ARBA00004651"/>
    </source>
</evidence>
<dbReference type="GO" id="GO:0008234">
    <property type="term" value="F:cysteine-type peptidase activity"/>
    <property type="evidence" value="ECO:0007669"/>
    <property type="project" value="UniProtKB-KW"/>
</dbReference>
<name>A0A084U3B0_MALIO</name>
<sequence>MKIELQTNKYECGLCVLVSMHNYYYKDKITKHDLHKIIPIKKKGLSIYDLEIIANKINLDVESYKSDFNEFLKYNNEEYFVTYVKSYGYNHFVIAKKSKEFITIYDSSGTVKKYSYDEFENIYCGCIIEFSKRRVYKEIDFSLNEINKQKLYLPSKHMYCFFMVIFDLLFMTIGLIGSGFIKIAIDKIIPLNLNQNLFFIGFFFIVLFLFQYISDYFATLIKINVCQKIMKENILIHTNVLKNKDKVFFDNIDKKILMQYPQAIGTIIIKKYLNDLNLISDVIYCLIVFILIVLNSYIYLIGSFLYLIIVLSISYFKNKLAKDNFEKLNFSKNNVEIQYLKYYDFLITEKNVDKQKELEQDCHKNAWKYYDDYNDVNIKDSFLTLLDNTFSKFIYCCLIMVSCYFINQKIDKSLTISEMVYSFTLLSLITNSFGDIFKYFASYPNYKKSNILVNDFLVLNNKNLIDKNLTINKIKKIQLNNLTYFYDDKKIFWNSNFTFINNTLITGKNGVGKSTLLKILSLFIKPDGNNFSYTINGINLKNINQIDYDDKLIYLPSNAILDFNIEKIINHSIEVRNIMVDFLKESKIDLNQKSFSQGEIQMLNYISLLTAENKVILLDESFSNLNQKWISYVFEKIHPHIVKHNFVICTSHTKGIKKHFNFNVELSNEI</sequence>
<dbReference type="GO" id="GO:0034040">
    <property type="term" value="F:ATPase-coupled lipid transmembrane transporter activity"/>
    <property type="evidence" value="ECO:0007669"/>
    <property type="project" value="TreeGrafter"/>
</dbReference>
<keyword evidence="5" id="KW-0645">Protease</keyword>
<keyword evidence="9" id="KW-0653">Protein transport</keyword>
<evidence type="ECO:0000256" key="7">
    <source>
        <dbReference type="ARBA" id="ARBA00022989"/>
    </source>
</evidence>
<keyword evidence="9" id="KW-0813">Transport</keyword>
<dbReference type="PANTHER" id="PTHR24221:SF654">
    <property type="entry name" value="ATP-BINDING CASSETTE SUB-FAMILY B MEMBER 6"/>
    <property type="match status" value="1"/>
</dbReference>
<accession>A0A084U3B0</accession>
<keyword evidence="4" id="KW-0547">Nucleotide-binding</keyword>
<evidence type="ECO:0000256" key="6">
    <source>
        <dbReference type="ARBA" id="ARBA00022840"/>
    </source>
</evidence>
<dbReference type="InterPro" id="IPR003439">
    <property type="entry name" value="ABC_transporter-like_ATP-bd"/>
</dbReference>
<keyword evidence="6 12" id="KW-0067">ATP-binding</keyword>
<evidence type="ECO:0000256" key="10">
    <source>
        <dbReference type="SAM" id="Phobius"/>
    </source>
</evidence>
<dbReference type="GO" id="GO:0005524">
    <property type="term" value="F:ATP binding"/>
    <property type="evidence" value="ECO:0007669"/>
    <property type="project" value="UniProtKB-KW"/>
</dbReference>
<evidence type="ECO:0000256" key="8">
    <source>
        <dbReference type="ARBA" id="ARBA00023136"/>
    </source>
</evidence>
<evidence type="ECO:0000256" key="3">
    <source>
        <dbReference type="ARBA" id="ARBA00022692"/>
    </source>
</evidence>
<evidence type="ECO:0000313" key="12">
    <source>
        <dbReference type="EMBL" id="KFB07446.1"/>
    </source>
</evidence>
<dbReference type="PANTHER" id="PTHR24221">
    <property type="entry name" value="ATP-BINDING CASSETTE SUB-FAMILY B"/>
    <property type="match status" value="1"/>
</dbReference>
<organism evidence="12 13">
    <name type="scientific">Malacoplasma iowae DK-CPA</name>
    <dbReference type="NCBI Taxonomy" id="1394179"/>
    <lineage>
        <taxon>Bacteria</taxon>
        <taxon>Bacillati</taxon>
        <taxon>Mycoplasmatota</taxon>
        <taxon>Mycoplasmoidales</taxon>
        <taxon>Mycoplasmoidaceae</taxon>
        <taxon>Malacoplasma</taxon>
    </lineage>
</organism>
<keyword evidence="5" id="KW-0788">Thiol protease</keyword>
<dbReference type="Gene3D" id="3.40.50.300">
    <property type="entry name" value="P-loop containing nucleotide triphosphate hydrolases"/>
    <property type="match status" value="1"/>
</dbReference>
<dbReference type="SUPFAM" id="SSF90123">
    <property type="entry name" value="ABC transporter transmembrane region"/>
    <property type="match status" value="1"/>
</dbReference>
<dbReference type="GO" id="GO:0016887">
    <property type="term" value="F:ATP hydrolysis activity"/>
    <property type="evidence" value="ECO:0007669"/>
    <property type="project" value="InterPro"/>
</dbReference>
<feature type="transmembrane region" description="Helical" evidence="10">
    <location>
        <begin position="197"/>
        <end position="221"/>
    </location>
</feature>
<keyword evidence="5" id="KW-0378">Hydrolase</keyword>
<comment type="similarity">
    <text evidence="2">Belongs to the ABC transporter superfamily.</text>
</comment>
<keyword evidence="7 10" id="KW-1133">Transmembrane helix</keyword>
<dbReference type="Pfam" id="PF03412">
    <property type="entry name" value="Peptidase_C39"/>
    <property type="match status" value="1"/>
</dbReference>
<dbReference type="PROSITE" id="PS50990">
    <property type="entry name" value="PEPTIDASE_C39"/>
    <property type="match status" value="1"/>
</dbReference>
<dbReference type="Pfam" id="PF00005">
    <property type="entry name" value="ABC_tran"/>
    <property type="match status" value="1"/>
</dbReference>
<evidence type="ECO:0000313" key="13">
    <source>
        <dbReference type="Proteomes" id="UP000028523"/>
    </source>
</evidence>
<comment type="subcellular location">
    <subcellularLocation>
        <location evidence="1">Cell membrane</location>
        <topology evidence="1">Multi-pass membrane protein</topology>
    </subcellularLocation>
</comment>
<dbReference type="EMBL" id="AWQU01000083">
    <property type="protein sequence ID" value="KFB07446.1"/>
    <property type="molecule type" value="Genomic_DNA"/>
</dbReference>
<dbReference type="GO" id="GO:0005886">
    <property type="term" value="C:plasma membrane"/>
    <property type="evidence" value="ECO:0007669"/>
    <property type="project" value="UniProtKB-SubCell"/>
</dbReference>
<dbReference type="InterPro" id="IPR003593">
    <property type="entry name" value="AAA+_ATPase"/>
</dbReference>
<dbReference type="GO" id="GO:0006508">
    <property type="term" value="P:proteolysis"/>
    <property type="evidence" value="ECO:0007669"/>
    <property type="project" value="InterPro"/>
</dbReference>
<dbReference type="Proteomes" id="UP000028523">
    <property type="component" value="Unassembled WGS sequence"/>
</dbReference>
<reference evidence="12 13" key="1">
    <citation type="journal article" date="2014" name="PLoS ONE">
        <title>Reduction of Hydrogen Peroxide Accumulation and Toxicity by a Catalase from Mycoplasma iowae.</title>
        <authorList>
            <person name="Pritchard R.E."/>
            <person name="Prassinos A.J."/>
            <person name="Osborne J.D."/>
            <person name="Raviv Z."/>
            <person name="Balish M.F."/>
        </authorList>
    </citation>
    <scope>NUCLEOTIDE SEQUENCE [LARGE SCALE GENOMIC DNA]</scope>
    <source>
        <strain evidence="12 13">DK-CPA</strain>
    </source>
</reference>
<evidence type="ECO:0000256" key="9">
    <source>
        <dbReference type="ARBA" id="ARBA00043264"/>
    </source>
</evidence>
<dbReference type="InterPro" id="IPR005074">
    <property type="entry name" value="Peptidase_C39"/>
</dbReference>
<proteinExistence type="inferred from homology"/>
<dbReference type="InterPro" id="IPR036640">
    <property type="entry name" value="ABC1_TM_sf"/>
</dbReference>
<dbReference type="Gene3D" id="1.20.1560.10">
    <property type="entry name" value="ABC transporter type 1, transmembrane domain"/>
    <property type="match status" value="1"/>
</dbReference>
<dbReference type="AlphaFoldDB" id="A0A084U3B0"/>
<feature type="transmembrane region" description="Helical" evidence="10">
    <location>
        <begin position="298"/>
        <end position="316"/>
    </location>
</feature>
<keyword evidence="3 10" id="KW-0812">Transmembrane</keyword>
<dbReference type="RefSeq" id="WP_036452213.1">
    <property type="nucleotide sequence ID" value="NZ_AWQU01000083.1"/>
</dbReference>
<dbReference type="InterPro" id="IPR027417">
    <property type="entry name" value="P-loop_NTPase"/>
</dbReference>
<comment type="caution">
    <text evidence="12">The sequence shown here is derived from an EMBL/GenBank/DDBJ whole genome shotgun (WGS) entry which is preliminary data.</text>
</comment>
<dbReference type="GO" id="GO:0043213">
    <property type="term" value="P:bacteriocin transport"/>
    <property type="evidence" value="ECO:0007669"/>
    <property type="project" value="UniProtKB-KW"/>
</dbReference>
<evidence type="ECO:0000256" key="5">
    <source>
        <dbReference type="ARBA" id="ARBA00022807"/>
    </source>
</evidence>
<feature type="domain" description="Peptidase C39" evidence="11">
    <location>
        <begin position="6"/>
        <end position="130"/>
    </location>
</feature>
<dbReference type="SUPFAM" id="SSF52540">
    <property type="entry name" value="P-loop containing nucleoside triphosphate hydrolases"/>
    <property type="match status" value="1"/>
</dbReference>
<dbReference type="CDD" id="cd00267">
    <property type="entry name" value="ABC_ATPase"/>
    <property type="match status" value="1"/>
</dbReference>
<gene>
    <name evidence="12" type="ORF">P271_282</name>
</gene>
<dbReference type="SMART" id="SM00382">
    <property type="entry name" value="AAA"/>
    <property type="match status" value="1"/>
</dbReference>
<evidence type="ECO:0000256" key="4">
    <source>
        <dbReference type="ARBA" id="ARBA00022741"/>
    </source>
</evidence>
<evidence type="ECO:0000259" key="11">
    <source>
        <dbReference type="PROSITE" id="PS50990"/>
    </source>
</evidence>
<keyword evidence="13" id="KW-1185">Reference proteome</keyword>
<dbReference type="Gene3D" id="3.90.70.10">
    <property type="entry name" value="Cysteine proteinases"/>
    <property type="match status" value="1"/>
</dbReference>
<protein>
    <submittedName>
        <fullName evidence="12">ABC exporter ATP-binding subunit</fullName>
    </submittedName>
</protein>